<proteinExistence type="predicted"/>
<feature type="region of interest" description="Disordered" evidence="1">
    <location>
        <begin position="31"/>
        <end position="79"/>
    </location>
</feature>
<evidence type="ECO:0000313" key="3">
    <source>
        <dbReference type="Proteomes" id="UP000050424"/>
    </source>
</evidence>
<keyword evidence="3" id="KW-1185">Reference proteome</keyword>
<gene>
    <name evidence="2" type="ORF">AK830_g11422</name>
</gene>
<comment type="caution">
    <text evidence="2">The sequence shown here is derived from an EMBL/GenBank/DDBJ whole genome shotgun (WGS) entry which is preliminary data.</text>
</comment>
<evidence type="ECO:0000256" key="1">
    <source>
        <dbReference type="SAM" id="MobiDB-lite"/>
    </source>
</evidence>
<evidence type="ECO:0000313" key="2">
    <source>
        <dbReference type="EMBL" id="KPM35148.1"/>
    </source>
</evidence>
<dbReference type="Proteomes" id="UP000050424">
    <property type="component" value="Unassembled WGS sequence"/>
</dbReference>
<dbReference type="AlphaFoldDB" id="A0A0N8H545"/>
<reference evidence="2 3" key="1">
    <citation type="submission" date="2015-09" db="EMBL/GenBank/DDBJ databases">
        <title>Draft genome of a European isolate of the apple canker pathogen Neonectria ditissima.</title>
        <authorList>
            <person name="Gomez-Cortecero A."/>
            <person name="Harrison R.J."/>
            <person name="Armitage A.D."/>
        </authorList>
    </citation>
    <scope>NUCLEOTIDE SEQUENCE [LARGE SCALE GENOMIC DNA]</scope>
    <source>
        <strain evidence="2 3">R09/05</strain>
    </source>
</reference>
<accession>A0A0N8H545</accession>
<protein>
    <submittedName>
        <fullName evidence="2">Uncharacterized protein</fullName>
    </submittedName>
</protein>
<feature type="compositionally biased region" description="Polar residues" evidence="1">
    <location>
        <begin position="64"/>
        <end position="79"/>
    </location>
</feature>
<name>A0A0N8H545_9HYPO</name>
<sequence>MDAGAERRSRYGVQCHGTALPSYGLRRGCDHGRHLPVADGKKHAAGADTEGPWTPGAEAGEGLNQASSMIQPTWPTQPRYGSTEYEFPGRGVGVGVGGRRCQHCRFAGADAVGLLLPAQGD</sequence>
<organism evidence="2 3">
    <name type="scientific">Neonectria ditissima</name>
    <dbReference type="NCBI Taxonomy" id="78410"/>
    <lineage>
        <taxon>Eukaryota</taxon>
        <taxon>Fungi</taxon>
        <taxon>Dikarya</taxon>
        <taxon>Ascomycota</taxon>
        <taxon>Pezizomycotina</taxon>
        <taxon>Sordariomycetes</taxon>
        <taxon>Hypocreomycetidae</taxon>
        <taxon>Hypocreales</taxon>
        <taxon>Nectriaceae</taxon>
        <taxon>Neonectria</taxon>
    </lineage>
</organism>
<dbReference type="EMBL" id="LKCW01000271">
    <property type="protein sequence ID" value="KPM35148.1"/>
    <property type="molecule type" value="Genomic_DNA"/>
</dbReference>